<accession>A0A1V2GH77</accession>
<protein>
    <submittedName>
        <fullName evidence="2">Uncharacterized protein</fullName>
    </submittedName>
</protein>
<dbReference type="Proteomes" id="UP000188967">
    <property type="component" value="Unassembled WGS sequence"/>
</dbReference>
<dbReference type="EMBL" id="MTPS01000135">
    <property type="protein sequence ID" value="ONG35192.1"/>
    <property type="molecule type" value="Genomic_DNA"/>
</dbReference>
<proteinExistence type="predicted"/>
<name>A0A1V2GH77_ECOLX</name>
<gene>
    <name evidence="2" type="ORF">BXT93_09570</name>
</gene>
<organism evidence="2 3">
    <name type="scientific">Escherichia coli</name>
    <dbReference type="NCBI Taxonomy" id="562"/>
    <lineage>
        <taxon>Bacteria</taxon>
        <taxon>Pseudomonadati</taxon>
        <taxon>Pseudomonadota</taxon>
        <taxon>Gammaproteobacteria</taxon>
        <taxon>Enterobacterales</taxon>
        <taxon>Enterobacteriaceae</taxon>
        <taxon>Escherichia</taxon>
    </lineage>
</organism>
<feature type="region of interest" description="Disordered" evidence="1">
    <location>
        <begin position="30"/>
        <end position="51"/>
    </location>
</feature>
<sequence length="83" mass="10099">MKKWFIEFMGDMRHIWREFRREIADANADKSHYDDDVTGPEHSVNWNNVPDFDPRKSVNNLDNFYSREMRGTDNPGTRYQHRH</sequence>
<dbReference type="RefSeq" id="WP_076795217.1">
    <property type="nucleotide sequence ID" value="NZ_JAKVSX010000045.1"/>
</dbReference>
<evidence type="ECO:0000256" key="1">
    <source>
        <dbReference type="SAM" id="MobiDB-lite"/>
    </source>
</evidence>
<reference evidence="2 3" key="1">
    <citation type="submission" date="2017-01" db="EMBL/GenBank/DDBJ databases">
        <title>Draft genome sequence of an E. coli strain isolated from human, in Amazon, Brazil.</title>
        <authorList>
            <person name="Moura Q."/>
            <person name="Fernandes M.R."/>
            <person name="Cerdeira L."/>
            <person name="Vianello M."/>
            <person name="Souza T.A."/>
            <person name="Ienne S."/>
            <person name="Lincopan N."/>
        </authorList>
    </citation>
    <scope>NUCLEOTIDE SEQUENCE [LARGE SCALE GENOMIC DNA]</scope>
    <source>
        <strain evidence="2 3">ICBEcBL-II-13</strain>
    </source>
</reference>
<evidence type="ECO:0000313" key="3">
    <source>
        <dbReference type="Proteomes" id="UP000188967"/>
    </source>
</evidence>
<comment type="caution">
    <text evidence="2">The sequence shown here is derived from an EMBL/GenBank/DDBJ whole genome shotgun (WGS) entry which is preliminary data.</text>
</comment>
<dbReference type="AlphaFoldDB" id="A0A1V2GH77"/>
<evidence type="ECO:0000313" key="2">
    <source>
        <dbReference type="EMBL" id="ONG35192.1"/>
    </source>
</evidence>
<feature type="region of interest" description="Disordered" evidence="1">
    <location>
        <begin position="63"/>
        <end position="83"/>
    </location>
</feature>